<evidence type="ECO:0000259" key="6">
    <source>
        <dbReference type="PROSITE" id="PS51900"/>
    </source>
</evidence>
<evidence type="ECO:0000256" key="1">
    <source>
        <dbReference type="ARBA" id="ARBA00022908"/>
    </source>
</evidence>
<protein>
    <submittedName>
        <fullName evidence="7">Tyrosine-type recombinase/integrase</fullName>
    </submittedName>
</protein>
<keyword evidence="8" id="KW-1185">Reference proteome</keyword>
<dbReference type="InterPro" id="IPR046668">
    <property type="entry name" value="DUF6538"/>
</dbReference>
<keyword evidence="3" id="KW-0233">DNA recombination</keyword>
<feature type="domain" description="Core-binding (CB)" evidence="6">
    <location>
        <begin position="132"/>
        <end position="224"/>
    </location>
</feature>
<dbReference type="GO" id="GO:0003677">
    <property type="term" value="F:DNA binding"/>
    <property type="evidence" value="ECO:0007669"/>
    <property type="project" value="UniProtKB-UniRule"/>
</dbReference>
<gene>
    <name evidence="7" type="ORF">K6K41_16540</name>
</gene>
<name>A0A9E6UNK4_9HYPH</name>
<evidence type="ECO:0000256" key="3">
    <source>
        <dbReference type="ARBA" id="ARBA00023172"/>
    </source>
</evidence>
<dbReference type="Proteomes" id="UP000825701">
    <property type="component" value="Chromosome"/>
</dbReference>
<feature type="domain" description="Tyr recombinase" evidence="5">
    <location>
        <begin position="246"/>
        <end position="421"/>
    </location>
</feature>
<dbReference type="PROSITE" id="PS51900">
    <property type="entry name" value="CB"/>
    <property type="match status" value="1"/>
</dbReference>
<dbReference type="KEGG" id="cmet:K6K41_16540"/>
<dbReference type="InterPro" id="IPR044068">
    <property type="entry name" value="CB"/>
</dbReference>
<dbReference type="InterPro" id="IPR002104">
    <property type="entry name" value="Integrase_catalytic"/>
</dbReference>
<evidence type="ECO:0000313" key="8">
    <source>
        <dbReference type="Proteomes" id="UP000825701"/>
    </source>
</evidence>
<dbReference type="SUPFAM" id="SSF56349">
    <property type="entry name" value="DNA breaking-rejoining enzymes"/>
    <property type="match status" value="1"/>
</dbReference>
<reference evidence="7" key="1">
    <citation type="submission" date="2021-08" db="EMBL/GenBank/DDBJ databases">
        <authorList>
            <person name="Zhang H."/>
            <person name="Xu M."/>
            <person name="Yu Z."/>
            <person name="Yang L."/>
            <person name="Cai Y."/>
        </authorList>
    </citation>
    <scope>NUCLEOTIDE SEQUENCE</scope>
    <source>
        <strain evidence="7">CHL1</strain>
    </source>
</reference>
<dbReference type="Pfam" id="PF20172">
    <property type="entry name" value="DUF6538"/>
    <property type="match status" value="1"/>
</dbReference>
<dbReference type="PROSITE" id="PS51898">
    <property type="entry name" value="TYR_RECOMBINASE"/>
    <property type="match status" value="1"/>
</dbReference>
<dbReference type="AlphaFoldDB" id="A0A9E6UNK4"/>
<evidence type="ECO:0000256" key="4">
    <source>
        <dbReference type="PROSITE-ProRule" id="PRU01248"/>
    </source>
</evidence>
<evidence type="ECO:0000313" key="7">
    <source>
        <dbReference type="EMBL" id="QZN98624.1"/>
    </source>
</evidence>
<dbReference type="EMBL" id="CP081869">
    <property type="protein sequence ID" value="QZN98624.1"/>
    <property type="molecule type" value="Genomic_DNA"/>
</dbReference>
<keyword evidence="1" id="KW-0229">DNA integration</keyword>
<sequence length="425" mass="47337">MAQDIIVLRNGGWSLYRRVPKRFESVEPRKHVLKSLKTDSRSVAERKAAAVWSHLVEGWEARLKGQYSDAERRFEAARDLAGHLGFNFLPADRVAALPLEERARRVRATIVNGEPDPLAAAALLGGVPEAKITVTKALDLYWMLAKDKTLGKSADQLRRWENPLKKATANFVAQIGDKALADITGDDMLDFRQWWLERLETGGLTANSANKDLTHLAVVWRTVNKMKRLGLVLPLSDLSFKEGERRARPPFDVEWIKTRLLKPGALDGLNTEARTIVLGMVNTGYRPSEGAGLLREHIRLEGKTPHISIEPVGRQLKNETSKRLIPLTGVSLEAFRACPGGFPTYAGKDKISATVNAFLADNGLKQTPKHSLYSLRHSFEDRMLTAGIDERIRRDLMGHSLGGRERYGEGGALEHRAALLKKIAL</sequence>
<dbReference type="RefSeq" id="WP_378145381.1">
    <property type="nucleotide sequence ID" value="NZ_JBHRXS010000003.1"/>
</dbReference>
<evidence type="ECO:0000256" key="2">
    <source>
        <dbReference type="ARBA" id="ARBA00023125"/>
    </source>
</evidence>
<dbReference type="GO" id="GO:0015074">
    <property type="term" value="P:DNA integration"/>
    <property type="evidence" value="ECO:0007669"/>
    <property type="project" value="UniProtKB-KW"/>
</dbReference>
<dbReference type="GO" id="GO:0006310">
    <property type="term" value="P:DNA recombination"/>
    <property type="evidence" value="ECO:0007669"/>
    <property type="project" value="UniProtKB-KW"/>
</dbReference>
<dbReference type="InterPro" id="IPR013762">
    <property type="entry name" value="Integrase-like_cat_sf"/>
</dbReference>
<accession>A0A9E6UNK4</accession>
<proteinExistence type="predicted"/>
<evidence type="ECO:0000259" key="5">
    <source>
        <dbReference type="PROSITE" id="PS51898"/>
    </source>
</evidence>
<dbReference type="Gene3D" id="1.10.443.10">
    <property type="entry name" value="Intergrase catalytic core"/>
    <property type="match status" value="1"/>
</dbReference>
<organism evidence="7 8">
    <name type="scientific">Chenggangzhangella methanolivorans</name>
    <dbReference type="NCBI Taxonomy" id="1437009"/>
    <lineage>
        <taxon>Bacteria</taxon>
        <taxon>Pseudomonadati</taxon>
        <taxon>Pseudomonadota</taxon>
        <taxon>Alphaproteobacteria</taxon>
        <taxon>Hyphomicrobiales</taxon>
        <taxon>Methylopilaceae</taxon>
        <taxon>Chenggangzhangella</taxon>
    </lineage>
</organism>
<dbReference type="InterPro" id="IPR011010">
    <property type="entry name" value="DNA_brk_join_enz"/>
</dbReference>
<keyword evidence="2 4" id="KW-0238">DNA-binding</keyword>